<keyword evidence="4" id="KW-0349">Heme</keyword>
<dbReference type="GO" id="GO:0046872">
    <property type="term" value="F:metal ion binding"/>
    <property type="evidence" value="ECO:0007669"/>
    <property type="project" value="UniProtKB-KW"/>
</dbReference>
<evidence type="ECO:0000256" key="4">
    <source>
        <dbReference type="ARBA" id="ARBA00022617"/>
    </source>
</evidence>
<dbReference type="InterPro" id="IPR036280">
    <property type="entry name" value="Multihaem_cyt_sf"/>
</dbReference>
<dbReference type="Pfam" id="PF14537">
    <property type="entry name" value="Cytochrom_c3_2"/>
    <property type="match status" value="1"/>
</dbReference>
<comment type="caution">
    <text evidence="9">The sequence shown here is derived from an EMBL/GenBank/DDBJ whole genome shotgun (WGS) entry which is preliminary data.</text>
</comment>
<keyword evidence="3" id="KW-0813">Transport</keyword>
<reference evidence="9 10" key="1">
    <citation type="submission" date="2014-06" db="EMBL/GenBank/DDBJ databases">
        <title>Helicobacter pullorum isolates in fresh chicken meat - phenotypic and genotypic features.</title>
        <authorList>
            <person name="Borges V."/>
            <person name="Santos A."/>
            <person name="Correia C.B."/>
            <person name="Saraiva M."/>
            <person name="Menard A."/>
            <person name="Vieira L."/>
            <person name="Sampaio D.A."/>
            <person name="Gomes J.P."/>
            <person name="Oleastro M."/>
        </authorList>
    </citation>
    <scope>NUCLEOTIDE SEQUENCE [LARGE SCALE GENOMIC DNA]</scope>
    <source>
        <strain evidence="9 10">229336/12</strain>
    </source>
</reference>
<comment type="subcellular location">
    <subcellularLocation>
        <location evidence="2">Cell envelope</location>
    </subcellularLocation>
</comment>
<accession>A0AAW3J2Z6</accession>
<dbReference type="EMBL" id="JNUR01000035">
    <property type="protein sequence ID" value="KPH50022.1"/>
    <property type="molecule type" value="Genomic_DNA"/>
</dbReference>
<keyword evidence="6" id="KW-0249">Electron transport</keyword>
<proteinExistence type="predicted"/>
<evidence type="ECO:0000259" key="8">
    <source>
        <dbReference type="Pfam" id="PF14537"/>
    </source>
</evidence>
<feature type="domain" description="Tetrahaem cytochrome" evidence="8">
    <location>
        <begin position="62"/>
        <end position="151"/>
    </location>
</feature>
<dbReference type="AlphaFoldDB" id="A0AAW3J2Z6"/>
<dbReference type="Gene3D" id="1.10.1130.10">
    <property type="entry name" value="Flavocytochrome C3, Chain A"/>
    <property type="match status" value="1"/>
</dbReference>
<dbReference type="GO" id="GO:0030313">
    <property type="term" value="C:cell envelope"/>
    <property type="evidence" value="ECO:0007669"/>
    <property type="project" value="UniProtKB-SubCell"/>
</dbReference>
<evidence type="ECO:0000256" key="5">
    <source>
        <dbReference type="ARBA" id="ARBA00022723"/>
    </source>
</evidence>
<evidence type="ECO:0000256" key="1">
    <source>
        <dbReference type="ARBA" id="ARBA00001926"/>
    </source>
</evidence>
<evidence type="ECO:0000313" key="10">
    <source>
        <dbReference type="Proteomes" id="UP000037800"/>
    </source>
</evidence>
<dbReference type="SUPFAM" id="SSF48695">
    <property type="entry name" value="Multiheme cytochromes"/>
    <property type="match status" value="1"/>
</dbReference>
<keyword evidence="7" id="KW-0408">Iron</keyword>
<dbReference type="InterPro" id="IPR012286">
    <property type="entry name" value="Tetrahaem_cytochrome"/>
</dbReference>
<organism evidence="9 10">
    <name type="scientific">Helicobacter pullorum</name>
    <dbReference type="NCBI Taxonomy" id="35818"/>
    <lineage>
        <taxon>Bacteria</taxon>
        <taxon>Pseudomonadati</taxon>
        <taxon>Campylobacterota</taxon>
        <taxon>Epsilonproteobacteria</taxon>
        <taxon>Campylobacterales</taxon>
        <taxon>Helicobacteraceae</taxon>
        <taxon>Helicobacter</taxon>
    </lineage>
</organism>
<name>A0AAW3J2Z6_9HELI</name>
<protein>
    <recommendedName>
        <fullName evidence="8">Tetrahaem cytochrome domain-containing protein</fullName>
    </recommendedName>
</protein>
<dbReference type="RefSeq" id="WP_060663232.1">
    <property type="nucleotide sequence ID" value="NZ_JNUR01000035.1"/>
</dbReference>
<evidence type="ECO:0000313" key="9">
    <source>
        <dbReference type="EMBL" id="KPH50022.1"/>
    </source>
</evidence>
<gene>
    <name evidence="9" type="ORF">HPU229336_04775</name>
</gene>
<comment type="cofactor">
    <cofactor evidence="1">
        <name>heme c</name>
        <dbReference type="ChEBI" id="CHEBI:61717"/>
    </cofactor>
</comment>
<keyword evidence="5" id="KW-0479">Metal-binding</keyword>
<evidence type="ECO:0000256" key="3">
    <source>
        <dbReference type="ARBA" id="ARBA00022448"/>
    </source>
</evidence>
<evidence type="ECO:0000256" key="2">
    <source>
        <dbReference type="ARBA" id="ARBA00004196"/>
    </source>
</evidence>
<evidence type="ECO:0000256" key="6">
    <source>
        <dbReference type="ARBA" id="ARBA00022982"/>
    </source>
</evidence>
<evidence type="ECO:0000256" key="7">
    <source>
        <dbReference type="ARBA" id="ARBA00023004"/>
    </source>
</evidence>
<sequence>MRALFVFLVSTLMLFAFSYQEKSMQMVQDSQSKEIFEASPLRDSRGQVNSAFDSKHFPIYGIHKKLDLSCTDCHLEENPKEYSSAMNQSCKNCHGGYDKLADYTSGLGHNNNIHQSPHYESLDCDVCHKSHIDISNTPKDKLPKNLCASCHGQETMQNLIAR</sequence>
<dbReference type="Proteomes" id="UP000037800">
    <property type="component" value="Unassembled WGS sequence"/>
</dbReference>